<keyword evidence="6" id="KW-0808">Transferase</keyword>
<feature type="compositionally biased region" description="Basic and acidic residues" evidence="14">
    <location>
        <begin position="154"/>
        <end position="166"/>
    </location>
</feature>
<evidence type="ECO:0000313" key="17">
    <source>
        <dbReference type="Proteomes" id="UP000481858"/>
    </source>
</evidence>
<evidence type="ECO:0000256" key="5">
    <source>
        <dbReference type="ARBA" id="ARBA00019973"/>
    </source>
</evidence>
<evidence type="ECO:0000256" key="12">
    <source>
        <dbReference type="ARBA" id="ARBA00047899"/>
    </source>
</evidence>
<comment type="caution">
    <text evidence="16">The sequence shown here is derived from an EMBL/GenBank/DDBJ whole genome shotgun (WGS) entry which is preliminary data.</text>
</comment>
<dbReference type="PANTHER" id="PTHR43671">
    <property type="entry name" value="SERINE/THREONINE-PROTEIN KINASE NEK"/>
    <property type="match status" value="1"/>
</dbReference>
<evidence type="ECO:0000256" key="7">
    <source>
        <dbReference type="ARBA" id="ARBA00022741"/>
    </source>
</evidence>
<evidence type="ECO:0000256" key="14">
    <source>
        <dbReference type="SAM" id="MobiDB-lite"/>
    </source>
</evidence>
<keyword evidence="8" id="KW-0418">Kinase</keyword>
<feature type="domain" description="Protein kinase" evidence="15">
    <location>
        <begin position="1"/>
        <end position="378"/>
    </location>
</feature>
<dbReference type="Proteomes" id="UP000481858">
    <property type="component" value="Unassembled WGS sequence"/>
</dbReference>
<proteinExistence type="predicted"/>
<gene>
    <name evidence="16" type="ORF">GQX73_g2585</name>
</gene>
<comment type="function">
    <text evidence="1">Component of the EKC/KEOPS complex that is required for the formation of a threonylcarbamoyl group on adenosine at position 37 (t(6)A37) in tRNAs that read codons beginning with adenine. The complex is probably involved in the transfer of the threonylcarbamoyl moiety of threonylcarbamoyl-AMP (TC-AMP) to the N6 group of A37. BUD32 has ATPase activity in the context of the EKC/KEOPS complex and likely plays a supporting role to the catalytic subunit KAE1. The EKC/KEOPS complex also promotes both telomere uncapping and telomere elongation. The complex is required for efficient recruitment of transcriptional coactivators.</text>
</comment>
<evidence type="ECO:0000256" key="1">
    <source>
        <dbReference type="ARBA" id="ARBA00003747"/>
    </source>
</evidence>
<sequence length="439" mass="50304">MASTIPFHDAYADFHDDALKYDFITEISPKIWKISRKSDRMEFLAHDITNEIYTDVPGTAFMMRGALGNLLSIDGESLEEQIKAILKHPNLMSFVESFAMEITYEGQRGYQYAFTVWDYCDAGNLGNLLIPSQPRPQDRDASPDIKPEDDDTEMKDASGESEKQESSKFLPESFCWHVLTSVLRALAWLHDGVHDLIQKENGAWQRLGGEVDWQPMLHRDISPQNIFLSHPRRREWYGPVKLGNYGRLFVSGHCQPFGDKQMPTSSKVLAPPPDKEFTPLQDLIAFDTKHGSLYPRQPNQPYTMVSEYRALGEIIQAMMVEPTCSQHVKMIQAQPARVNLQDLNYTGRLKNFVVKLMEFDPWHKAAGKREPNPLHATTELYREALLGVQWFMDTGNDEADNLVTPQMAEYEDFLDNSKLAGDQLFDSFKNVQEILEQFK</sequence>
<dbReference type="InterPro" id="IPR011009">
    <property type="entry name" value="Kinase-like_dom_sf"/>
</dbReference>
<dbReference type="PROSITE" id="PS00109">
    <property type="entry name" value="PROTEIN_KINASE_TYR"/>
    <property type="match status" value="1"/>
</dbReference>
<protein>
    <recommendedName>
        <fullName evidence="5">EKC/KEOPS complex subunit BUD32</fullName>
        <ecNumber evidence="3">2.7.11.1</ecNumber>
    </recommendedName>
    <alternativeName>
        <fullName evidence="10 11">Atypical Serine/threonine protein kinase BUD32</fullName>
    </alternativeName>
    <alternativeName>
        <fullName evidence="4">EKC/KEOPS complex subunit bud32</fullName>
    </alternativeName>
</protein>
<dbReference type="GO" id="GO:0004674">
    <property type="term" value="F:protein serine/threonine kinase activity"/>
    <property type="evidence" value="ECO:0007669"/>
    <property type="project" value="UniProtKB-EC"/>
</dbReference>
<reference evidence="16 17" key="1">
    <citation type="submission" date="2019-12" db="EMBL/GenBank/DDBJ databases">
        <title>Draft genome sequence of the ascomycete Xylaria multiplex DSM 110363.</title>
        <authorList>
            <person name="Buettner E."/>
            <person name="Kellner H."/>
        </authorList>
    </citation>
    <scope>NUCLEOTIDE SEQUENCE [LARGE SCALE GENOMIC DNA]</scope>
    <source>
        <strain evidence="16 17">DSM 110363</strain>
    </source>
</reference>
<dbReference type="SUPFAM" id="SSF56112">
    <property type="entry name" value="Protein kinase-like (PK-like)"/>
    <property type="match status" value="1"/>
</dbReference>
<dbReference type="EC" id="2.7.11.1" evidence="3"/>
<evidence type="ECO:0000259" key="15">
    <source>
        <dbReference type="PROSITE" id="PS50011"/>
    </source>
</evidence>
<feature type="region of interest" description="Disordered" evidence="14">
    <location>
        <begin position="130"/>
        <end position="166"/>
    </location>
</feature>
<keyword evidence="17" id="KW-1185">Reference proteome</keyword>
<comment type="catalytic activity">
    <reaction evidence="13">
        <text>L-seryl-[protein] + ATP = O-phospho-L-seryl-[protein] + ADP + H(+)</text>
        <dbReference type="Rhea" id="RHEA:17989"/>
        <dbReference type="Rhea" id="RHEA-COMP:9863"/>
        <dbReference type="Rhea" id="RHEA-COMP:11604"/>
        <dbReference type="ChEBI" id="CHEBI:15378"/>
        <dbReference type="ChEBI" id="CHEBI:29999"/>
        <dbReference type="ChEBI" id="CHEBI:30616"/>
        <dbReference type="ChEBI" id="CHEBI:83421"/>
        <dbReference type="ChEBI" id="CHEBI:456216"/>
        <dbReference type="EC" id="2.7.11.1"/>
    </reaction>
</comment>
<keyword evidence="9" id="KW-0067">ATP-binding</keyword>
<dbReference type="Gene3D" id="1.10.510.10">
    <property type="entry name" value="Transferase(Phosphotransferase) domain 1"/>
    <property type="match status" value="1"/>
</dbReference>
<evidence type="ECO:0000256" key="10">
    <source>
        <dbReference type="ARBA" id="ARBA00030980"/>
    </source>
</evidence>
<evidence type="ECO:0000256" key="9">
    <source>
        <dbReference type="ARBA" id="ARBA00022840"/>
    </source>
</evidence>
<evidence type="ECO:0000313" key="16">
    <source>
        <dbReference type="EMBL" id="KAF2970963.1"/>
    </source>
</evidence>
<evidence type="ECO:0000256" key="2">
    <source>
        <dbReference type="ARBA" id="ARBA00011534"/>
    </source>
</evidence>
<name>A0A7C8IVF7_9PEZI</name>
<evidence type="ECO:0000256" key="4">
    <source>
        <dbReference type="ARBA" id="ARBA00013948"/>
    </source>
</evidence>
<dbReference type="EMBL" id="WUBL01000017">
    <property type="protein sequence ID" value="KAF2970963.1"/>
    <property type="molecule type" value="Genomic_DNA"/>
</dbReference>
<evidence type="ECO:0000256" key="8">
    <source>
        <dbReference type="ARBA" id="ARBA00022777"/>
    </source>
</evidence>
<dbReference type="PROSITE" id="PS50011">
    <property type="entry name" value="PROTEIN_KINASE_DOM"/>
    <property type="match status" value="1"/>
</dbReference>
<accession>A0A7C8IVF7</accession>
<organism evidence="16 17">
    <name type="scientific">Xylaria multiplex</name>
    <dbReference type="NCBI Taxonomy" id="323545"/>
    <lineage>
        <taxon>Eukaryota</taxon>
        <taxon>Fungi</taxon>
        <taxon>Dikarya</taxon>
        <taxon>Ascomycota</taxon>
        <taxon>Pezizomycotina</taxon>
        <taxon>Sordariomycetes</taxon>
        <taxon>Xylariomycetidae</taxon>
        <taxon>Xylariales</taxon>
        <taxon>Xylariaceae</taxon>
        <taxon>Xylaria</taxon>
    </lineage>
</organism>
<comment type="subunit">
    <text evidence="2">Component of the EKC/KEOPS complex composed of at least BUD32, CGI121, GON7, KAE1 and PCC1; the whole complex dimerizes.</text>
</comment>
<dbReference type="GO" id="GO:0005524">
    <property type="term" value="F:ATP binding"/>
    <property type="evidence" value="ECO:0007669"/>
    <property type="project" value="UniProtKB-KW"/>
</dbReference>
<dbReference type="AlphaFoldDB" id="A0A7C8IVF7"/>
<dbReference type="InterPro" id="IPR050660">
    <property type="entry name" value="NEK_Ser/Thr_kinase"/>
</dbReference>
<dbReference type="InterPro" id="IPR000719">
    <property type="entry name" value="Prot_kinase_dom"/>
</dbReference>
<dbReference type="PANTHER" id="PTHR43671:SF13">
    <property type="entry name" value="SERINE_THREONINE-PROTEIN KINASE NEK2"/>
    <property type="match status" value="1"/>
</dbReference>
<feature type="compositionally biased region" description="Basic and acidic residues" evidence="14">
    <location>
        <begin position="136"/>
        <end position="146"/>
    </location>
</feature>
<evidence type="ECO:0000256" key="11">
    <source>
        <dbReference type="ARBA" id="ARBA00033194"/>
    </source>
</evidence>
<keyword evidence="7" id="KW-0547">Nucleotide-binding</keyword>
<dbReference type="OrthoDB" id="4062651at2759"/>
<evidence type="ECO:0000256" key="6">
    <source>
        <dbReference type="ARBA" id="ARBA00022679"/>
    </source>
</evidence>
<dbReference type="InParanoid" id="A0A7C8IVF7"/>
<comment type="catalytic activity">
    <reaction evidence="12">
        <text>L-threonyl-[protein] + ATP = O-phospho-L-threonyl-[protein] + ADP + H(+)</text>
        <dbReference type="Rhea" id="RHEA:46608"/>
        <dbReference type="Rhea" id="RHEA-COMP:11060"/>
        <dbReference type="Rhea" id="RHEA-COMP:11605"/>
        <dbReference type="ChEBI" id="CHEBI:15378"/>
        <dbReference type="ChEBI" id="CHEBI:30013"/>
        <dbReference type="ChEBI" id="CHEBI:30616"/>
        <dbReference type="ChEBI" id="CHEBI:61977"/>
        <dbReference type="ChEBI" id="CHEBI:456216"/>
        <dbReference type="EC" id="2.7.11.1"/>
    </reaction>
</comment>
<dbReference type="InterPro" id="IPR008266">
    <property type="entry name" value="Tyr_kinase_AS"/>
</dbReference>
<evidence type="ECO:0000256" key="3">
    <source>
        <dbReference type="ARBA" id="ARBA00012513"/>
    </source>
</evidence>
<evidence type="ECO:0000256" key="13">
    <source>
        <dbReference type="ARBA" id="ARBA00048679"/>
    </source>
</evidence>